<keyword evidence="10" id="KW-1185">Reference proteome</keyword>
<evidence type="ECO:0000259" key="7">
    <source>
        <dbReference type="Pfam" id="PF09759"/>
    </source>
</evidence>
<evidence type="ECO:0000256" key="3">
    <source>
        <dbReference type="ARBA" id="ARBA00023306"/>
    </source>
</evidence>
<comment type="function">
    <text evidence="4">May play a role in the regulation of cytokinesis.</text>
</comment>
<dbReference type="HOGENOM" id="CLU_005559_0_0_1"/>
<evidence type="ECO:0000313" key="8">
    <source>
        <dbReference type="EMBL" id="EJT80889.1"/>
    </source>
</evidence>
<feature type="compositionally biased region" description="Pro residues" evidence="6">
    <location>
        <begin position="759"/>
        <end position="773"/>
    </location>
</feature>
<dbReference type="GeneID" id="20341340"/>
<evidence type="ECO:0000256" key="1">
    <source>
        <dbReference type="ARBA" id="ARBA00008384"/>
    </source>
</evidence>
<feature type="compositionally biased region" description="Low complexity" evidence="6">
    <location>
        <begin position="944"/>
        <end position="963"/>
    </location>
</feature>
<dbReference type="PANTHER" id="PTHR13255:SF0">
    <property type="entry name" value="ATAXIN-10"/>
    <property type="match status" value="1"/>
</dbReference>
<feature type="compositionally biased region" description="Acidic residues" evidence="6">
    <location>
        <begin position="438"/>
        <end position="459"/>
    </location>
</feature>
<feature type="region of interest" description="Disordered" evidence="6">
    <location>
        <begin position="923"/>
        <end position="996"/>
    </location>
</feature>
<reference evidence="8" key="2">
    <citation type="submission" date="2010-07" db="EMBL/GenBank/DDBJ databases">
        <authorList>
            <consortium name="The Broad Institute Genome Sequencing Platform"/>
            <consortium name="Broad Institute Genome Sequencing Center for Infectious Disease"/>
            <person name="Ma L.-J."/>
            <person name="Dead R."/>
            <person name="Young S."/>
            <person name="Zeng Q."/>
            <person name="Koehrsen M."/>
            <person name="Alvarado L."/>
            <person name="Berlin A."/>
            <person name="Chapman S.B."/>
            <person name="Chen Z."/>
            <person name="Freedman E."/>
            <person name="Gellesch M."/>
            <person name="Goldberg J."/>
            <person name="Griggs A."/>
            <person name="Gujja S."/>
            <person name="Heilman E.R."/>
            <person name="Heiman D."/>
            <person name="Hepburn T."/>
            <person name="Howarth C."/>
            <person name="Jen D."/>
            <person name="Larson L."/>
            <person name="Mehta T."/>
            <person name="Neiman D."/>
            <person name="Pearson M."/>
            <person name="Roberts A."/>
            <person name="Saif S."/>
            <person name="Shea T."/>
            <person name="Shenoy N."/>
            <person name="Sisk P."/>
            <person name="Stolte C."/>
            <person name="Sykes S."/>
            <person name="Walk T."/>
            <person name="White J."/>
            <person name="Yandava C."/>
            <person name="Haas B."/>
            <person name="Nusbaum C."/>
            <person name="Birren B."/>
        </authorList>
    </citation>
    <scope>NUCLEOTIDE SEQUENCE</scope>
    <source>
        <strain evidence="8">R3-111a-1</strain>
    </source>
</reference>
<feature type="domain" description="Ataxin-10" evidence="7">
    <location>
        <begin position="807"/>
        <end position="866"/>
    </location>
</feature>
<feature type="compositionally biased region" description="Low complexity" evidence="6">
    <location>
        <begin position="872"/>
        <end position="886"/>
    </location>
</feature>
<keyword evidence="2" id="KW-0132">Cell division</keyword>
<sequence>MPALAMGSSVPPIDRISSHSDESIEERCFSGCLICLEGHYTEAPAMGPLTAAKVTSMVSRTLEKTHTYKDVREALSKNVGIWMYLTKIFASAVPHLSKRSVGPLGGSNDPGKGVDSGDSTSLILKHYATLKEDLQVLNKLMHIARNLLVTSEPEVPQDICAAVHFDQMVYQTIILCVNVTSKGYDVEGLDDVCKMKLTEITELYKKLMVTSLQQAHNWTAKNDRNKMSFWFDVLFDDDSTADDDETGFRLEVAKTEVSNWLERNSTMCDKARKLLREYAEVQAQGHRPPGPLPPISPLAWNWLPGGDTKSRAVVPPPSTEPVWVEKETDKFEQDKAYGRVSHEIDMWWTKARDENYCEWKVPMPSVEFAQKRAEACKTSLLQHYTSYREGDFDDEDGDMYEGEIVDGEFEGSIQGPAHDGAPRHGSRSLVQGYVEDMNEGAEEDEDDEEEEDDVDDAESYGDGPMTGLLTEIPNILDPKQIEALHMIVKSCIVDTVNSLAPYENRQRTRCRMFIALECGKSLLREMLVFIAVWEKDEASLIFQITMQIVEALHHNALLPYTWKALRIPKDITSPAQTVLLRLINHMYRTCPKGPIANESPAEKHVAENRVKLLHFLFSNFRSRIVPECLALMVIQAHIREGVIYEADFPVDNWDMERAKDGLAQFLDFLITAAEDHELRSRLIEWDATYELVTLLRNLERAVEKKPLVSAPPPRNNGGDAQSAAAAANTSGAPSPPPPTAVPGFPRAPYPFEDGDEHLPPPPPPPPPCAPPGQEPAHKYPWPEVKCQVLALLASLLQPAPGKTSPGNETVQRKVVQYNGMPALLNSSLYDDHNRFARERVQLCLKWLLDGGVEANQFVNNLVKVKEAEEAKAGAGPSSGSGQAPSATRAGPSTAAKPGPSGKPKPGEVTTVRIDGVEGEVKVKIQAPSSNNPSQAHTGGDRSAESSTAATTAPAPSSSSTITPHRPSPPVPTTAGAAAAGAGGATPAGPQRAPTDADREYMNKLSEAIESLVLPGLHNIGGQNAAQVAGILPGPGEMPQGVAAEQGAALLLESMIGLYQMGAQQRGIQVEVPEEWRRLLRDGWEARIPTVSEWLRQRVLEFEARIPEEFLRRVEEQHDARARSQSDGGGRG</sequence>
<evidence type="ECO:0000313" key="10">
    <source>
        <dbReference type="Proteomes" id="UP000006039"/>
    </source>
</evidence>
<evidence type="ECO:0000256" key="6">
    <source>
        <dbReference type="SAM" id="MobiDB-lite"/>
    </source>
</evidence>
<protein>
    <recommendedName>
        <fullName evidence="5">Ataxin-10 homolog</fullName>
    </recommendedName>
</protein>
<feature type="region of interest" description="Disordered" evidence="6">
    <location>
        <begin position="706"/>
        <end position="776"/>
    </location>
</feature>
<dbReference type="STRING" id="644352.J3NHZ6"/>
<reference evidence="9" key="4">
    <citation type="journal article" date="2015" name="G3 (Bethesda)">
        <title>Genome sequences of three phytopathogenic species of the Magnaporthaceae family of fungi.</title>
        <authorList>
            <person name="Okagaki L.H."/>
            <person name="Nunes C.C."/>
            <person name="Sailsbery J."/>
            <person name="Clay B."/>
            <person name="Brown D."/>
            <person name="John T."/>
            <person name="Oh Y."/>
            <person name="Young N."/>
            <person name="Fitzgerald M."/>
            <person name="Haas B.J."/>
            <person name="Zeng Q."/>
            <person name="Young S."/>
            <person name="Adiconis X."/>
            <person name="Fan L."/>
            <person name="Levin J.Z."/>
            <person name="Mitchell T.K."/>
            <person name="Okubara P.A."/>
            <person name="Farman M.L."/>
            <person name="Kohn L.M."/>
            <person name="Birren B."/>
            <person name="Ma L.-J."/>
            <person name="Dean R.A."/>
        </authorList>
    </citation>
    <scope>NUCLEOTIDE SEQUENCE</scope>
    <source>
        <strain evidence="9">R3-111a-1</strain>
    </source>
</reference>
<dbReference type="GO" id="GO:0051301">
    <property type="term" value="P:cell division"/>
    <property type="evidence" value="ECO:0007669"/>
    <property type="project" value="UniProtKB-KW"/>
</dbReference>
<feature type="region of interest" description="Disordered" evidence="6">
    <location>
        <begin position="872"/>
        <end position="909"/>
    </location>
</feature>
<keyword evidence="3" id="KW-0131">Cell cycle</keyword>
<dbReference type="EMBL" id="GL385395">
    <property type="protein sequence ID" value="EJT80889.1"/>
    <property type="molecule type" value="Genomic_DNA"/>
</dbReference>
<dbReference type="InterPro" id="IPR051374">
    <property type="entry name" value="Ataxin-10/CTR86_families"/>
</dbReference>
<dbReference type="OrthoDB" id="379794at2759"/>
<reference evidence="8" key="3">
    <citation type="submission" date="2010-09" db="EMBL/GenBank/DDBJ databases">
        <title>Annotation of Gaeumannomyces graminis var. tritici R3-111a-1.</title>
        <authorList>
            <consortium name="The Broad Institute Genome Sequencing Platform"/>
            <person name="Ma L.-J."/>
            <person name="Dead R."/>
            <person name="Young S.K."/>
            <person name="Zeng Q."/>
            <person name="Gargeya S."/>
            <person name="Fitzgerald M."/>
            <person name="Haas B."/>
            <person name="Abouelleil A."/>
            <person name="Alvarado L."/>
            <person name="Arachchi H.M."/>
            <person name="Berlin A."/>
            <person name="Brown A."/>
            <person name="Chapman S.B."/>
            <person name="Chen Z."/>
            <person name="Dunbar C."/>
            <person name="Freedman E."/>
            <person name="Gearin G."/>
            <person name="Gellesch M."/>
            <person name="Goldberg J."/>
            <person name="Griggs A."/>
            <person name="Gujja S."/>
            <person name="Heiman D."/>
            <person name="Howarth C."/>
            <person name="Larson L."/>
            <person name="Lui A."/>
            <person name="MacDonald P.J.P."/>
            <person name="Mehta T."/>
            <person name="Montmayeur A."/>
            <person name="Murphy C."/>
            <person name="Neiman D."/>
            <person name="Pearson M."/>
            <person name="Priest M."/>
            <person name="Roberts A."/>
            <person name="Saif S."/>
            <person name="Shea T."/>
            <person name="Shenoy N."/>
            <person name="Sisk P."/>
            <person name="Stolte C."/>
            <person name="Sykes S."/>
            <person name="Yandava C."/>
            <person name="Wortman J."/>
            <person name="Nusbaum C."/>
            <person name="Birren B."/>
        </authorList>
    </citation>
    <scope>NUCLEOTIDE SEQUENCE</scope>
    <source>
        <strain evidence="8">R3-111a-1</strain>
    </source>
</reference>
<proteinExistence type="inferred from homology"/>
<feature type="region of interest" description="Disordered" evidence="6">
    <location>
        <begin position="438"/>
        <end position="463"/>
    </location>
</feature>
<dbReference type="GO" id="GO:0005829">
    <property type="term" value="C:cytosol"/>
    <property type="evidence" value="ECO:0007669"/>
    <property type="project" value="TreeGrafter"/>
</dbReference>
<gene>
    <name evidence="9" type="primary">20341340</name>
    <name evidence="8" type="ORF">GGTG_00882</name>
</gene>
<dbReference type="AlphaFoldDB" id="J3NHZ6"/>
<reference evidence="10" key="1">
    <citation type="submission" date="2010-07" db="EMBL/GenBank/DDBJ databases">
        <title>The genome sequence of Gaeumannomyces graminis var. tritici strain R3-111a-1.</title>
        <authorList>
            <consortium name="The Broad Institute Genome Sequencing Platform"/>
            <person name="Ma L.-J."/>
            <person name="Dead R."/>
            <person name="Young S."/>
            <person name="Zeng Q."/>
            <person name="Koehrsen M."/>
            <person name="Alvarado L."/>
            <person name="Berlin A."/>
            <person name="Chapman S.B."/>
            <person name="Chen Z."/>
            <person name="Freedman E."/>
            <person name="Gellesch M."/>
            <person name="Goldberg J."/>
            <person name="Griggs A."/>
            <person name="Gujja S."/>
            <person name="Heilman E.R."/>
            <person name="Heiman D."/>
            <person name="Hepburn T."/>
            <person name="Howarth C."/>
            <person name="Jen D."/>
            <person name="Larson L."/>
            <person name="Mehta T."/>
            <person name="Neiman D."/>
            <person name="Pearson M."/>
            <person name="Roberts A."/>
            <person name="Saif S."/>
            <person name="Shea T."/>
            <person name="Shenoy N."/>
            <person name="Sisk P."/>
            <person name="Stolte C."/>
            <person name="Sykes S."/>
            <person name="Walk T."/>
            <person name="White J."/>
            <person name="Yandava C."/>
            <person name="Haas B."/>
            <person name="Nusbaum C."/>
            <person name="Birren B."/>
        </authorList>
    </citation>
    <scope>NUCLEOTIDE SEQUENCE [LARGE SCALE GENOMIC DNA]</scope>
    <source>
        <strain evidence="10">R3-111a-1</strain>
    </source>
</reference>
<feature type="compositionally biased region" description="Low complexity" evidence="6">
    <location>
        <begin position="723"/>
        <end position="732"/>
    </location>
</feature>
<feature type="compositionally biased region" description="Polar residues" evidence="6">
    <location>
        <begin position="926"/>
        <end position="936"/>
    </location>
</feature>
<dbReference type="PANTHER" id="PTHR13255">
    <property type="entry name" value="ATAXIN-10"/>
    <property type="match status" value="1"/>
</dbReference>
<comment type="similarity">
    <text evidence="1">Belongs to the ataxin-10 family.</text>
</comment>
<accession>J3NHZ6</accession>
<organism evidence="8">
    <name type="scientific">Gaeumannomyces tritici (strain R3-111a-1)</name>
    <name type="common">Wheat and barley take-all root rot fungus</name>
    <name type="synonym">Gaeumannomyces graminis var. tritici</name>
    <dbReference type="NCBI Taxonomy" id="644352"/>
    <lineage>
        <taxon>Eukaryota</taxon>
        <taxon>Fungi</taxon>
        <taxon>Dikarya</taxon>
        <taxon>Ascomycota</taxon>
        <taxon>Pezizomycotina</taxon>
        <taxon>Sordariomycetes</taxon>
        <taxon>Sordariomycetidae</taxon>
        <taxon>Magnaporthales</taxon>
        <taxon>Magnaporthaceae</taxon>
        <taxon>Gaeumannomyces</taxon>
    </lineage>
</organism>
<dbReference type="eggNOG" id="ENOG502SC2U">
    <property type="taxonomic scope" value="Eukaryota"/>
</dbReference>
<evidence type="ECO:0000256" key="2">
    <source>
        <dbReference type="ARBA" id="ARBA00022618"/>
    </source>
</evidence>
<name>J3NHZ6_GAET3</name>
<dbReference type="EnsemblFungi" id="EJT80889">
    <property type="protein sequence ID" value="EJT80889"/>
    <property type="gene ID" value="GGTG_00882"/>
</dbReference>
<evidence type="ECO:0000256" key="5">
    <source>
        <dbReference type="ARBA" id="ARBA00044801"/>
    </source>
</evidence>
<dbReference type="Pfam" id="PF09759">
    <property type="entry name" value="Atx10homo_assoc"/>
    <property type="match status" value="1"/>
</dbReference>
<evidence type="ECO:0000256" key="4">
    <source>
        <dbReference type="ARBA" id="ARBA00044746"/>
    </source>
</evidence>
<dbReference type="InterPro" id="IPR019156">
    <property type="entry name" value="Ataxin-10_domain"/>
</dbReference>
<feature type="compositionally biased region" description="Pro residues" evidence="6">
    <location>
        <begin position="733"/>
        <end position="748"/>
    </location>
</feature>
<evidence type="ECO:0000313" key="9">
    <source>
        <dbReference type="EnsemblFungi" id="EJT80889"/>
    </source>
</evidence>
<dbReference type="RefSeq" id="XP_009216898.1">
    <property type="nucleotide sequence ID" value="XM_009218634.1"/>
</dbReference>
<dbReference type="VEuPathDB" id="FungiDB:GGTG_00882"/>
<reference evidence="9" key="5">
    <citation type="submission" date="2018-04" db="UniProtKB">
        <authorList>
            <consortium name="EnsemblFungi"/>
        </authorList>
    </citation>
    <scope>IDENTIFICATION</scope>
    <source>
        <strain evidence="9">R3-111a-1</strain>
    </source>
</reference>
<dbReference type="Proteomes" id="UP000006039">
    <property type="component" value="Unassembled WGS sequence"/>
</dbReference>